<dbReference type="EMBL" id="CAJOAY010000236">
    <property type="protein sequence ID" value="CAF3597406.1"/>
    <property type="molecule type" value="Genomic_DNA"/>
</dbReference>
<evidence type="ECO:0000313" key="3">
    <source>
        <dbReference type="EMBL" id="CAF3597406.1"/>
    </source>
</evidence>
<evidence type="ECO:0000256" key="1">
    <source>
        <dbReference type="SAM" id="MobiDB-lite"/>
    </source>
</evidence>
<reference evidence="2" key="1">
    <citation type="submission" date="2021-02" db="EMBL/GenBank/DDBJ databases">
        <authorList>
            <person name="Nowell W R."/>
        </authorList>
    </citation>
    <scope>NUCLEOTIDE SEQUENCE</scope>
</reference>
<feature type="region of interest" description="Disordered" evidence="1">
    <location>
        <begin position="457"/>
        <end position="522"/>
    </location>
</feature>
<dbReference type="Proteomes" id="UP000663891">
    <property type="component" value="Unassembled WGS sequence"/>
</dbReference>
<proteinExistence type="predicted"/>
<gene>
    <name evidence="3" type="ORF">OKA104_LOCUS6435</name>
    <name evidence="2" type="ORF">VCS650_LOCUS35944</name>
</gene>
<accession>A0A815K4Y5</accession>
<dbReference type="EMBL" id="CAJNON010000847">
    <property type="protein sequence ID" value="CAF1390940.1"/>
    <property type="molecule type" value="Genomic_DNA"/>
</dbReference>
<comment type="caution">
    <text evidence="2">The sequence shown here is derived from an EMBL/GenBank/DDBJ whole genome shotgun (WGS) entry which is preliminary data.</text>
</comment>
<organism evidence="2 4">
    <name type="scientific">Adineta steineri</name>
    <dbReference type="NCBI Taxonomy" id="433720"/>
    <lineage>
        <taxon>Eukaryota</taxon>
        <taxon>Metazoa</taxon>
        <taxon>Spiralia</taxon>
        <taxon>Gnathifera</taxon>
        <taxon>Rotifera</taxon>
        <taxon>Eurotatoria</taxon>
        <taxon>Bdelloidea</taxon>
        <taxon>Adinetida</taxon>
        <taxon>Adinetidae</taxon>
        <taxon>Adineta</taxon>
    </lineage>
</organism>
<evidence type="ECO:0000313" key="2">
    <source>
        <dbReference type="EMBL" id="CAF1390940.1"/>
    </source>
</evidence>
<name>A0A815K4Y5_9BILA</name>
<dbReference type="OrthoDB" id="10019805at2759"/>
<evidence type="ECO:0000313" key="4">
    <source>
        <dbReference type="Proteomes" id="UP000663891"/>
    </source>
</evidence>
<dbReference type="Proteomes" id="UP000663881">
    <property type="component" value="Unassembled WGS sequence"/>
</dbReference>
<protein>
    <submittedName>
        <fullName evidence="2">Uncharacterized protein</fullName>
    </submittedName>
</protein>
<feature type="compositionally biased region" description="Low complexity" evidence="1">
    <location>
        <begin position="477"/>
        <end position="489"/>
    </location>
</feature>
<feature type="compositionally biased region" description="Low complexity" evidence="1">
    <location>
        <begin position="500"/>
        <end position="513"/>
    </location>
</feature>
<dbReference type="AlphaFoldDB" id="A0A815K4Y5"/>
<sequence>MHRSSDSIDESSRLKQFAWEQWDDQVIAVIFRPGSYGLDRYVVKRYAEQVLYQSQRWKQLSLYFSSISPSIRAYSLTSYEMELMRRIFDYHLGEKLPFRITQSNDQLIGYEDLLDFIAHAQKLSNSNPLSQKNIFHSNNEKKPSIPSIHSSYILPSTIKPLMSLSTTSNELKTYPVKPSPINKSLSLQSNKLLSSKIVTNSQHSTQSSNNSSNISIPPELCPTSLHNARIDGSGWIQINNVYLPFIVKNRQRLVPYQVLVACKILELDELRSILIRASSADIILINSMIRECKINNEQIPENAFLINVYHILIGTKNFIYVKILPKANPTSKINRQYKSILALQGGAFSITTRIIPYICTSNHTYLPLDSILNIYPNLYAQLKALARVPRTNELDYLQLVQMYYDGQELPLDTLLIDIEDLNQTQIIPSKNMTLIEHHAREKSKLEQQIILLNNSLTNKRKNQETHDNKQIQQKLKTSNQIQQSTTTSSRPPTGYYPLPSSSNQQNYYLSSNNGCREKTRWQ</sequence>